<dbReference type="EMBL" id="JAFIMR010000020">
    <property type="protein sequence ID" value="KAI1866588.1"/>
    <property type="molecule type" value="Genomic_DNA"/>
</dbReference>
<dbReference type="CDD" id="cd11061">
    <property type="entry name" value="CYP67-like"/>
    <property type="match status" value="1"/>
</dbReference>
<dbReference type="Pfam" id="PF00067">
    <property type="entry name" value="p450"/>
    <property type="match status" value="1"/>
</dbReference>
<keyword evidence="2 5" id="KW-0349">Heme</keyword>
<keyword evidence="6" id="KW-0503">Monooxygenase</keyword>
<evidence type="ECO:0000256" key="2">
    <source>
        <dbReference type="ARBA" id="ARBA00022617"/>
    </source>
</evidence>
<keyword evidence="6" id="KW-0560">Oxidoreductase</keyword>
<evidence type="ECO:0000256" key="7">
    <source>
        <dbReference type="SAM" id="Phobius"/>
    </source>
</evidence>
<organism evidence="8 9">
    <name type="scientific">Neoarthrinium moseri</name>
    <dbReference type="NCBI Taxonomy" id="1658444"/>
    <lineage>
        <taxon>Eukaryota</taxon>
        <taxon>Fungi</taxon>
        <taxon>Dikarya</taxon>
        <taxon>Ascomycota</taxon>
        <taxon>Pezizomycotina</taxon>
        <taxon>Sordariomycetes</taxon>
        <taxon>Xylariomycetidae</taxon>
        <taxon>Amphisphaeriales</taxon>
        <taxon>Apiosporaceae</taxon>
        <taxon>Neoarthrinium</taxon>
    </lineage>
</organism>
<dbReference type="GO" id="GO:0005506">
    <property type="term" value="F:iron ion binding"/>
    <property type="evidence" value="ECO:0007669"/>
    <property type="project" value="InterPro"/>
</dbReference>
<keyword evidence="7" id="KW-0472">Membrane</keyword>
<accession>A0A9Q0AP94</accession>
<feature type="transmembrane region" description="Helical" evidence="7">
    <location>
        <begin position="12"/>
        <end position="29"/>
    </location>
</feature>
<dbReference type="PANTHER" id="PTHR24305">
    <property type="entry name" value="CYTOCHROME P450"/>
    <property type="match status" value="1"/>
</dbReference>
<evidence type="ECO:0000256" key="4">
    <source>
        <dbReference type="ARBA" id="ARBA00023004"/>
    </source>
</evidence>
<evidence type="ECO:0000256" key="3">
    <source>
        <dbReference type="ARBA" id="ARBA00022723"/>
    </source>
</evidence>
<feature type="binding site" description="axial binding residue" evidence="5">
    <location>
        <position position="431"/>
    </location>
    <ligand>
        <name>heme</name>
        <dbReference type="ChEBI" id="CHEBI:30413"/>
    </ligand>
    <ligandPart>
        <name>Fe</name>
        <dbReference type="ChEBI" id="CHEBI:18248"/>
    </ligandPart>
</feature>
<dbReference type="PROSITE" id="PS00086">
    <property type="entry name" value="CYTOCHROME_P450"/>
    <property type="match status" value="1"/>
</dbReference>
<dbReference type="AlphaFoldDB" id="A0A9Q0AP94"/>
<protein>
    <recommendedName>
        <fullName evidence="10">Cytochrome P450</fullName>
    </recommendedName>
</protein>
<dbReference type="GO" id="GO:0004497">
    <property type="term" value="F:monooxygenase activity"/>
    <property type="evidence" value="ECO:0007669"/>
    <property type="project" value="UniProtKB-KW"/>
</dbReference>
<evidence type="ECO:0000313" key="8">
    <source>
        <dbReference type="EMBL" id="KAI1866588.1"/>
    </source>
</evidence>
<keyword evidence="4 5" id="KW-0408">Iron</keyword>
<keyword evidence="3 5" id="KW-0479">Metal-binding</keyword>
<keyword evidence="9" id="KW-1185">Reference proteome</keyword>
<reference evidence="8" key="1">
    <citation type="submission" date="2021-03" db="EMBL/GenBank/DDBJ databases">
        <title>Revisited historic fungal species revealed as producer of novel bioactive compounds through whole genome sequencing and comparative genomics.</title>
        <authorList>
            <person name="Vignolle G.A."/>
            <person name="Hochenegger N."/>
            <person name="Mach R.L."/>
            <person name="Mach-Aigner A.R."/>
            <person name="Javad Rahimi M."/>
            <person name="Salim K.A."/>
            <person name="Chan C.M."/>
            <person name="Lim L.B.L."/>
            <person name="Cai F."/>
            <person name="Druzhinina I.S."/>
            <person name="U'Ren J.M."/>
            <person name="Derntl C."/>
        </authorList>
    </citation>
    <scope>NUCLEOTIDE SEQUENCE</scope>
    <source>
        <strain evidence="8">TUCIM 5799</strain>
    </source>
</reference>
<dbReference type="PRINTS" id="PR00463">
    <property type="entry name" value="EP450I"/>
</dbReference>
<dbReference type="GO" id="GO:0016705">
    <property type="term" value="F:oxidoreductase activity, acting on paired donors, with incorporation or reduction of molecular oxygen"/>
    <property type="evidence" value="ECO:0007669"/>
    <property type="project" value="InterPro"/>
</dbReference>
<evidence type="ECO:0008006" key="10">
    <source>
        <dbReference type="Google" id="ProtNLM"/>
    </source>
</evidence>
<dbReference type="SUPFAM" id="SSF48264">
    <property type="entry name" value="Cytochrome P450"/>
    <property type="match status" value="1"/>
</dbReference>
<evidence type="ECO:0000256" key="1">
    <source>
        <dbReference type="ARBA" id="ARBA00001971"/>
    </source>
</evidence>
<comment type="cofactor">
    <cofactor evidence="1 5">
        <name>heme</name>
        <dbReference type="ChEBI" id="CHEBI:30413"/>
    </cofactor>
</comment>
<evidence type="ECO:0000313" key="9">
    <source>
        <dbReference type="Proteomes" id="UP000829685"/>
    </source>
</evidence>
<name>A0A9Q0AP94_9PEZI</name>
<dbReference type="GO" id="GO:0020037">
    <property type="term" value="F:heme binding"/>
    <property type="evidence" value="ECO:0007669"/>
    <property type="project" value="InterPro"/>
</dbReference>
<evidence type="ECO:0000256" key="5">
    <source>
        <dbReference type="PIRSR" id="PIRSR602401-1"/>
    </source>
</evidence>
<dbReference type="InterPro" id="IPR050121">
    <property type="entry name" value="Cytochrome_P450_monoxygenase"/>
</dbReference>
<dbReference type="Gene3D" id="1.10.630.10">
    <property type="entry name" value="Cytochrome P450"/>
    <property type="match status" value="1"/>
</dbReference>
<dbReference type="InterPro" id="IPR002401">
    <property type="entry name" value="Cyt_P450_E_grp-I"/>
</dbReference>
<dbReference type="InterPro" id="IPR036396">
    <property type="entry name" value="Cyt_P450_sf"/>
</dbReference>
<dbReference type="InterPro" id="IPR001128">
    <property type="entry name" value="Cyt_P450"/>
</dbReference>
<keyword evidence="7" id="KW-0812">Transmembrane</keyword>
<gene>
    <name evidence="8" type="ORF">JX265_007889</name>
</gene>
<comment type="caution">
    <text evidence="8">The sequence shown here is derived from an EMBL/GenBank/DDBJ whole genome shotgun (WGS) entry which is preliminary data.</text>
</comment>
<sequence>MAPLALFSKHFTSAFIVCALFLFGYRLLLHPLRKYPGPFFAKLSDVYGGYFAAARRLHLRTYQDHLQYGAAHKSALTKLTKGDIYQNERLVKPSIYRASEVRPGQNNVFNSRDKKIHSAKRRLVGQALSDQSLRRFEPTLLEQVDTFIRILYKASDVSRAVDMTLSCRHLGLDTIGQLGFGYDLKIQSEEEHRFLKKAIVFTNFRINLALQLPALINFRPDLIATYLPNSIRKRLLAVVEKMIATRLAQPINAKHDLLSFITPKLQTDLKDIQSGELWPEAVFFFGAGGDTTATAMAGAFFYLSRNSDCYKQLAAEIRTTFNSAGEIRGGPQLAGCRYLRACIDESLRMASPVGTTLWRELDSQEAGRCPLVVDGHSIPHGTLVGVNIYSLHHNEDYFPDPFTFRPERWLDDGADKARAAFAPFSVGPRTCAGKPLAYQEISLALAKTLWYFDFEPAPGYLGDIGGGTPGKTDGRGRVGEYQTYDIFGAYHDGPYLVFHPRHMHCDELKHRQDG</sequence>
<dbReference type="PANTHER" id="PTHR24305:SF226">
    <property type="entry name" value="CYTOCHROME P450 MONOOXYGENASE"/>
    <property type="match status" value="1"/>
</dbReference>
<comment type="similarity">
    <text evidence="6">Belongs to the cytochrome P450 family.</text>
</comment>
<evidence type="ECO:0000256" key="6">
    <source>
        <dbReference type="RuleBase" id="RU000461"/>
    </source>
</evidence>
<keyword evidence="7" id="KW-1133">Transmembrane helix</keyword>
<dbReference type="InterPro" id="IPR017972">
    <property type="entry name" value="Cyt_P450_CS"/>
</dbReference>
<dbReference type="Proteomes" id="UP000829685">
    <property type="component" value="Unassembled WGS sequence"/>
</dbReference>
<dbReference type="PRINTS" id="PR00385">
    <property type="entry name" value="P450"/>
</dbReference>
<proteinExistence type="inferred from homology"/>